<sequence length="95" mass="10846">MIDRIYDELRKIVDPEIGFDIVSLGFIYGVKFSNGKADIKMTLSTRACPLHELILDWVKEAALRVEGVSSCEIELVWEPVWSIFMATDEVRKALN</sequence>
<dbReference type="OrthoDB" id="9805360at2"/>
<dbReference type="Pfam" id="PF01883">
    <property type="entry name" value="FeS_assembly_P"/>
    <property type="match status" value="1"/>
</dbReference>
<organism evidence="2 3">
    <name type="scientific">Campylobacter corcagiensis</name>
    <dbReference type="NCBI Taxonomy" id="1448857"/>
    <lineage>
        <taxon>Bacteria</taxon>
        <taxon>Pseudomonadati</taxon>
        <taxon>Campylobacterota</taxon>
        <taxon>Epsilonproteobacteria</taxon>
        <taxon>Campylobacterales</taxon>
        <taxon>Campylobacteraceae</taxon>
        <taxon>Campylobacter</taxon>
    </lineage>
</organism>
<dbReference type="Proteomes" id="UP000594749">
    <property type="component" value="Chromosome"/>
</dbReference>
<reference evidence="2 3" key="1">
    <citation type="submission" date="2020-10" db="EMBL/GenBank/DDBJ databases">
        <title>Campylobacter and Helicobacter PacBio genomes.</title>
        <authorList>
            <person name="Lane C."/>
        </authorList>
    </citation>
    <scope>NUCLEOTIDE SEQUENCE [LARGE SCALE GENOMIC DNA]</scope>
    <source>
        <strain evidence="2 3">2016D-0077</strain>
    </source>
</reference>
<name>A0A7M1LDY8_9BACT</name>
<dbReference type="Gene3D" id="3.30.300.130">
    <property type="entry name" value="Fe-S cluster assembly (FSCA)"/>
    <property type="match status" value="1"/>
</dbReference>
<evidence type="ECO:0000259" key="1">
    <source>
        <dbReference type="Pfam" id="PF01883"/>
    </source>
</evidence>
<dbReference type="InterPro" id="IPR052339">
    <property type="entry name" value="Fe-S_Maturation_MIP18"/>
</dbReference>
<dbReference type="InterPro" id="IPR002744">
    <property type="entry name" value="MIP18-like"/>
</dbReference>
<gene>
    <name evidence="2" type="ORF">IMC76_06090</name>
</gene>
<protein>
    <submittedName>
        <fullName evidence="2">Metal-sulfur cluster assembly factor</fullName>
    </submittedName>
</protein>
<accession>A0A7M1LDY8</accession>
<dbReference type="SUPFAM" id="SSF117916">
    <property type="entry name" value="Fe-S cluster assembly (FSCA) domain-like"/>
    <property type="match status" value="1"/>
</dbReference>
<proteinExistence type="predicted"/>
<dbReference type="EMBL" id="CP063078">
    <property type="protein sequence ID" value="QOQ86787.1"/>
    <property type="molecule type" value="Genomic_DNA"/>
</dbReference>
<feature type="domain" description="MIP18 family-like" evidence="1">
    <location>
        <begin position="3"/>
        <end position="74"/>
    </location>
</feature>
<dbReference type="InterPro" id="IPR034904">
    <property type="entry name" value="FSCA_dom_sf"/>
</dbReference>
<evidence type="ECO:0000313" key="2">
    <source>
        <dbReference type="EMBL" id="QOQ86787.1"/>
    </source>
</evidence>
<dbReference type="RefSeq" id="WP_025803248.1">
    <property type="nucleotide sequence ID" value="NZ_CP053842.1"/>
</dbReference>
<keyword evidence="3" id="KW-1185">Reference proteome</keyword>
<dbReference type="PANTHER" id="PTHR42831">
    <property type="entry name" value="FE-S PROTEIN MATURATION AUXILIARY FACTOR YITW"/>
    <property type="match status" value="1"/>
</dbReference>
<evidence type="ECO:0000313" key="3">
    <source>
        <dbReference type="Proteomes" id="UP000594749"/>
    </source>
</evidence>
<dbReference type="PANTHER" id="PTHR42831:SF1">
    <property type="entry name" value="FE-S PROTEIN MATURATION AUXILIARY FACTOR YITW"/>
    <property type="match status" value="1"/>
</dbReference>
<dbReference type="AlphaFoldDB" id="A0A7M1LDY8"/>